<dbReference type="PROSITE" id="PS51450">
    <property type="entry name" value="LRR"/>
    <property type="match status" value="1"/>
</dbReference>
<dbReference type="InterPro" id="IPR032675">
    <property type="entry name" value="LRR_dom_sf"/>
</dbReference>
<accession>A0A430FS19</accession>
<feature type="signal peptide" evidence="3">
    <location>
        <begin position="1"/>
        <end position="30"/>
    </location>
</feature>
<dbReference type="PANTHER" id="PTHR47566:SF1">
    <property type="entry name" value="PROTEIN NUD1"/>
    <property type="match status" value="1"/>
</dbReference>
<dbReference type="AlphaFoldDB" id="A0A430FS19"/>
<dbReference type="Pfam" id="PF00395">
    <property type="entry name" value="SLH"/>
    <property type="match status" value="1"/>
</dbReference>
<dbReference type="EMBL" id="QXGM01000001">
    <property type="protein sequence ID" value="RSX55637.1"/>
    <property type="molecule type" value="Genomic_DNA"/>
</dbReference>
<dbReference type="RefSeq" id="WP_125962853.1">
    <property type="nucleotide sequence ID" value="NZ_QXGM01000001.1"/>
</dbReference>
<evidence type="ECO:0000313" key="6">
    <source>
        <dbReference type="Proteomes" id="UP000287609"/>
    </source>
</evidence>
<keyword evidence="3" id="KW-0732">Signal</keyword>
<feature type="chain" id="PRO_5019038303" evidence="3">
    <location>
        <begin position="31"/>
        <end position="724"/>
    </location>
</feature>
<evidence type="ECO:0000256" key="3">
    <source>
        <dbReference type="SAM" id="SignalP"/>
    </source>
</evidence>
<dbReference type="OrthoDB" id="3226523at2"/>
<protein>
    <submittedName>
        <fullName evidence="5">Internalin-related protein</fullName>
    </submittedName>
</protein>
<keyword evidence="6" id="KW-1185">Reference proteome</keyword>
<reference evidence="5 6" key="1">
    <citation type="submission" date="2018-09" db="EMBL/GenBank/DDBJ databases">
        <title>Characterization of the phylogenetic diversity of five novel species belonging to the genus Bifidobacterium.</title>
        <authorList>
            <person name="Lugli G.A."/>
            <person name="Duranti S."/>
            <person name="Milani C."/>
        </authorList>
    </citation>
    <scope>NUCLEOTIDE SEQUENCE [LARGE SCALE GENOMIC DNA]</scope>
    <source>
        <strain evidence="5 6">2036B</strain>
    </source>
</reference>
<dbReference type="SUPFAM" id="SSF52058">
    <property type="entry name" value="L domain-like"/>
    <property type="match status" value="2"/>
</dbReference>
<dbReference type="InterPro" id="IPR001119">
    <property type="entry name" value="SLH_dom"/>
</dbReference>
<evidence type="ECO:0000259" key="4">
    <source>
        <dbReference type="PROSITE" id="PS51272"/>
    </source>
</evidence>
<sequence>MKGSIQKIAIAASAVLATVATPLCTGIALADEPTGDIAINETNFPDPAFRTFVEENWDTEHDGTLTQAEREAVTDFRYDTDSGPALSSLQGIEFVPNLKSINVCYSELRNTLDASKNHKLESLVVSDNQIKDLIITNNPNLTTLAIESNLLTSLDVTKCPKLQSLLAGFNSIEEVDLSHNPDLKRINLTSNKLSDIDVSNNTKLTDLQLIQNKLKTLDATHNPELLKLDVGWNSLSSINVTQNQNLQELILAQNELASIDVSKNTKLFTLCVSNNKLESIDIAALTTLQNLELGHNKISSIDLTNQPNLEILEVNTNNLSTLDVAHNEKLRSIDATNNKLAAVDLSHNTVLDSLKIGLNQLASLNVSQNQKLQSLTVSDNNLSTLDVGALPELDWLDIENNKITCLDLPQVHVRSDGSQRGLDLLVVDKNPLLSINLAMAPNIFSQGQVSDPERVYPVAQEQIDLFKVSPHVDVSKISNIRGGTLIGSVLIPDSYPSTVSYQYALDDDEAWDAKIAFTHEHSDVFSDVKQWTPHAADIAWAFNNKIAEGYDTTGNAKRFEPMSVVCRQDMAAFLRRVAKKNNLGDAMTWKPTEEDWRHFKDVSKTTPHAEDILWLAHAGIATGYKSKDGYRYEPMTGVYRQDMAAFLHRLMEYSGRDTQNQRRDFTDVDESTPHSDCIRWLGITGIVAGYDNGDGTWRFEPGTKTYRQDMAAFLHRLDVLLQYS</sequence>
<gene>
    <name evidence="5" type="ORF">D2E26_0200</name>
</gene>
<dbReference type="InterPro" id="IPR001611">
    <property type="entry name" value="Leu-rich_rpt"/>
</dbReference>
<proteinExistence type="predicted"/>
<comment type="caution">
    <text evidence="5">The sequence shown here is derived from an EMBL/GenBank/DDBJ whole genome shotgun (WGS) entry which is preliminary data.</text>
</comment>
<dbReference type="InterPro" id="IPR052574">
    <property type="entry name" value="CDIRP"/>
</dbReference>
<keyword evidence="2" id="KW-0677">Repeat</keyword>
<keyword evidence="1" id="KW-0433">Leucine-rich repeat</keyword>
<dbReference type="Proteomes" id="UP000287609">
    <property type="component" value="Unassembled WGS sequence"/>
</dbReference>
<dbReference type="PANTHER" id="PTHR47566">
    <property type="match status" value="1"/>
</dbReference>
<name>A0A430FS19_9BIFI</name>
<organism evidence="5 6">
    <name type="scientific">Bifidobacterium dolichotidis</name>
    <dbReference type="NCBI Taxonomy" id="2306976"/>
    <lineage>
        <taxon>Bacteria</taxon>
        <taxon>Bacillati</taxon>
        <taxon>Actinomycetota</taxon>
        <taxon>Actinomycetes</taxon>
        <taxon>Bifidobacteriales</taxon>
        <taxon>Bifidobacteriaceae</taxon>
        <taxon>Bifidobacterium</taxon>
    </lineage>
</organism>
<evidence type="ECO:0000313" key="5">
    <source>
        <dbReference type="EMBL" id="RSX55637.1"/>
    </source>
</evidence>
<feature type="domain" description="SLH" evidence="4">
    <location>
        <begin position="662"/>
        <end position="724"/>
    </location>
</feature>
<evidence type="ECO:0000256" key="1">
    <source>
        <dbReference type="ARBA" id="ARBA00022614"/>
    </source>
</evidence>
<dbReference type="GO" id="GO:0035591">
    <property type="term" value="F:signaling adaptor activity"/>
    <property type="evidence" value="ECO:0007669"/>
    <property type="project" value="TreeGrafter"/>
</dbReference>
<dbReference type="Gene3D" id="3.80.10.10">
    <property type="entry name" value="Ribonuclease Inhibitor"/>
    <property type="match status" value="2"/>
</dbReference>
<feature type="domain" description="SLH" evidence="4">
    <location>
        <begin position="595"/>
        <end position="661"/>
    </location>
</feature>
<feature type="domain" description="SLH" evidence="4">
    <location>
        <begin position="521"/>
        <end position="588"/>
    </location>
</feature>
<dbReference type="PROSITE" id="PS51272">
    <property type="entry name" value="SLH"/>
    <property type="match status" value="3"/>
</dbReference>
<evidence type="ECO:0000256" key="2">
    <source>
        <dbReference type="ARBA" id="ARBA00022737"/>
    </source>
</evidence>